<evidence type="ECO:0000313" key="2">
    <source>
        <dbReference type="EMBL" id="CAF4784135.1"/>
    </source>
</evidence>
<protein>
    <submittedName>
        <fullName evidence="2">Uncharacterized protein</fullName>
    </submittedName>
</protein>
<feature type="compositionally biased region" description="Acidic residues" evidence="1">
    <location>
        <begin position="97"/>
        <end position="121"/>
    </location>
</feature>
<dbReference type="Proteomes" id="UP000681720">
    <property type="component" value="Unassembled WGS sequence"/>
</dbReference>
<evidence type="ECO:0000256" key="1">
    <source>
        <dbReference type="SAM" id="MobiDB-lite"/>
    </source>
</evidence>
<proteinExistence type="predicted"/>
<reference evidence="2" key="1">
    <citation type="submission" date="2021-02" db="EMBL/GenBank/DDBJ databases">
        <authorList>
            <person name="Nowell W R."/>
        </authorList>
    </citation>
    <scope>NUCLEOTIDE SEQUENCE</scope>
</reference>
<dbReference type="EMBL" id="CAJOBJ010145960">
    <property type="protein sequence ID" value="CAF4784135.1"/>
    <property type="molecule type" value="Genomic_DNA"/>
</dbReference>
<feature type="non-terminal residue" evidence="2">
    <location>
        <position position="1"/>
    </location>
</feature>
<dbReference type="AlphaFoldDB" id="A0A8S3B4N3"/>
<name>A0A8S3B4N3_9BILA</name>
<feature type="region of interest" description="Disordered" evidence="1">
    <location>
        <begin position="74"/>
        <end position="148"/>
    </location>
</feature>
<sequence length="148" mass="17147">TKYLKKMANPNSIDDMLLQEQCWLNNIRSQWQQGNFQLNVLDAFARLSHPKGSLDYKKMRNDIAANIRQGNLSYRTHRALLMNQNSNGENDAHNDEENNSDNDNDDEENNSDNDDDDEENESNNHVNDFQSRIRTIEVVDDSSNGEEE</sequence>
<feature type="compositionally biased region" description="Acidic residues" evidence="1">
    <location>
        <begin position="138"/>
        <end position="148"/>
    </location>
</feature>
<accession>A0A8S3B4N3</accession>
<gene>
    <name evidence="2" type="ORF">GIL414_LOCUS46472</name>
</gene>
<evidence type="ECO:0000313" key="3">
    <source>
        <dbReference type="Proteomes" id="UP000681720"/>
    </source>
</evidence>
<organism evidence="2 3">
    <name type="scientific">Rotaria magnacalcarata</name>
    <dbReference type="NCBI Taxonomy" id="392030"/>
    <lineage>
        <taxon>Eukaryota</taxon>
        <taxon>Metazoa</taxon>
        <taxon>Spiralia</taxon>
        <taxon>Gnathifera</taxon>
        <taxon>Rotifera</taxon>
        <taxon>Eurotatoria</taxon>
        <taxon>Bdelloidea</taxon>
        <taxon>Philodinida</taxon>
        <taxon>Philodinidae</taxon>
        <taxon>Rotaria</taxon>
    </lineage>
</organism>
<comment type="caution">
    <text evidence="2">The sequence shown here is derived from an EMBL/GenBank/DDBJ whole genome shotgun (WGS) entry which is preliminary data.</text>
</comment>